<gene>
    <name evidence="2" type="ORF">Q9313_18010</name>
</gene>
<dbReference type="Proteomes" id="UP001234585">
    <property type="component" value="Plasmid unnamed1"/>
</dbReference>
<organism evidence="2 3">
    <name type="scientific">Shinella sumterensis</name>
    <dbReference type="NCBI Taxonomy" id="1967501"/>
    <lineage>
        <taxon>Bacteria</taxon>
        <taxon>Pseudomonadati</taxon>
        <taxon>Pseudomonadota</taxon>
        <taxon>Alphaproteobacteria</taxon>
        <taxon>Hyphomicrobiales</taxon>
        <taxon>Rhizobiaceae</taxon>
        <taxon>Shinella</taxon>
    </lineage>
</organism>
<reference evidence="2 3" key="1">
    <citation type="submission" date="2023-08" db="EMBL/GenBank/DDBJ databases">
        <title>Pathogen: clinical or host-associated sample.</title>
        <authorList>
            <person name="Hergert J."/>
            <person name="Casey R."/>
            <person name="Wagner J."/>
            <person name="Young E.L."/>
            <person name="Oakeson K.F."/>
        </authorList>
    </citation>
    <scope>NUCLEOTIDE SEQUENCE [LARGE SCALE GENOMIC DNA]</scope>
    <source>
        <strain evidence="2 3">1760953</strain>
        <plasmid evidence="2 3">unnamed1</plasmid>
    </source>
</reference>
<evidence type="ECO:0000256" key="1">
    <source>
        <dbReference type="SAM" id="Coils"/>
    </source>
</evidence>
<keyword evidence="3" id="KW-1185">Reference proteome</keyword>
<dbReference type="RefSeq" id="WP_306039375.1">
    <property type="nucleotide sequence ID" value="NZ_CP132303.1"/>
</dbReference>
<proteinExistence type="predicted"/>
<keyword evidence="1" id="KW-0175">Coiled coil</keyword>
<dbReference type="EMBL" id="CP132303">
    <property type="protein sequence ID" value="WLR99982.1"/>
    <property type="molecule type" value="Genomic_DNA"/>
</dbReference>
<protein>
    <submittedName>
        <fullName evidence="2">Uncharacterized protein</fullName>
    </submittedName>
</protein>
<keyword evidence="2" id="KW-0614">Plasmid</keyword>
<name>A0AA50CQ09_9HYPH</name>
<feature type="coiled-coil region" evidence="1">
    <location>
        <begin position="61"/>
        <end position="88"/>
    </location>
</feature>
<geneLocation type="plasmid" evidence="2 3">
    <name>unnamed1</name>
</geneLocation>
<dbReference type="AlphaFoldDB" id="A0AA50CQ09"/>
<accession>A0AA50CQ09</accession>
<sequence length="91" mass="9553">MPHQHAIEPPKESADYPGRSADCVAALRPAVADLAIAAPEDLTTTMTTGPAGDFAELVAGAERAGWRADEAQDAIRQLAREQEGARGTLLD</sequence>
<evidence type="ECO:0000313" key="2">
    <source>
        <dbReference type="EMBL" id="WLR99982.1"/>
    </source>
</evidence>
<evidence type="ECO:0000313" key="3">
    <source>
        <dbReference type="Proteomes" id="UP001234585"/>
    </source>
</evidence>